<name>A0A225E0S8_9BACT</name>
<evidence type="ECO:0000313" key="2">
    <source>
        <dbReference type="Proteomes" id="UP000214646"/>
    </source>
</evidence>
<accession>A0A225E0S8</accession>
<proteinExistence type="predicted"/>
<protein>
    <submittedName>
        <fullName evidence="1">Uncharacterized protein</fullName>
    </submittedName>
</protein>
<evidence type="ECO:0000313" key="1">
    <source>
        <dbReference type="EMBL" id="OWK47330.1"/>
    </source>
</evidence>
<comment type="caution">
    <text evidence="1">The sequence shown here is derived from an EMBL/GenBank/DDBJ whole genome shotgun (WGS) entry which is preliminary data.</text>
</comment>
<reference evidence="2" key="1">
    <citation type="submission" date="2017-06" db="EMBL/GenBank/DDBJ databases">
        <title>Genome analysis of Fimbriiglobus ruber SP5, the first member of the order Planctomycetales with confirmed chitinolytic capability.</title>
        <authorList>
            <person name="Ravin N.V."/>
            <person name="Rakitin A.L."/>
            <person name="Ivanova A.A."/>
            <person name="Beletsky A.V."/>
            <person name="Kulichevskaya I.S."/>
            <person name="Mardanov A.V."/>
            <person name="Dedysh S.N."/>
        </authorList>
    </citation>
    <scope>NUCLEOTIDE SEQUENCE [LARGE SCALE GENOMIC DNA]</scope>
    <source>
        <strain evidence="2">SP5</strain>
    </source>
</reference>
<gene>
    <name evidence="1" type="ORF">FRUB_01029</name>
</gene>
<sequence length="239" mass="27548">MCVIKVQEAEEDVDGKRVFIDDEQVYERSLNGIANKTARGKFDMVNPWGMCVDIVATNVWKQELLSYNQQNPIKKARRPTKENSERIESTATLFVQMEDMNILRGLRLESQSEQRQWTEPFKALKSEFMKKNKKLRSQIFEIATDHILNHKTRSGAFKAISERAVLRGEGDKSKVVAIAPSPPSSPQPFSKRTYRQIRRLYFQALDGVIQVLLQHGIHVPPSVLNPKKGRVRETKRKDQ</sequence>
<dbReference type="Proteomes" id="UP000214646">
    <property type="component" value="Unassembled WGS sequence"/>
</dbReference>
<dbReference type="EMBL" id="NIDE01000001">
    <property type="protein sequence ID" value="OWK47330.1"/>
    <property type="molecule type" value="Genomic_DNA"/>
</dbReference>
<dbReference type="AlphaFoldDB" id="A0A225E0S8"/>
<organism evidence="1 2">
    <name type="scientific">Fimbriiglobus ruber</name>
    <dbReference type="NCBI Taxonomy" id="1908690"/>
    <lineage>
        <taxon>Bacteria</taxon>
        <taxon>Pseudomonadati</taxon>
        <taxon>Planctomycetota</taxon>
        <taxon>Planctomycetia</taxon>
        <taxon>Gemmatales</taxon>
        <taxon>Gemmataceae</taxon>
        <taxon>Fimbriiglobus</taxon>
    </lineage>
</organism>
<keyword evidence="2" id="KW-1185">Reference proteome</keyword>